<dbReference type="Proteomes" id="UP001226160">
    <property type="component" value="Unassembled WGS sequence"/>
</dbReference>
<dbReference type="InterPro" id="IPR003673">
    <property type="entry name" value="CoA-Trfase_fam_III"/>
</dbReference>
<protein>
    <submittedName>
        <fullName evidence="2">CoA transferase</fullName>
        <ecNumber evidence="2">2.8.3.-</ecNumber>
    </submittedName>
</protein>
<dbReference type="InterPro" id="IPR050483">
    <property type="entry name" value="CoA-transferase_III_domain"/>
</dbReference>
<sequence length="389" mass="42007">MGDSSARGPLAGIIIADFSRVLAGPFCTMLLADLGARVIKVEAPRGDDTRQWAPPVANDMSTYFMSANRNKESIMLDLQDLADRDTAYEIIERSDVLIENFKPGGLKKFGLDPAQTTKRWPRLIHASINGFGSDKGAHLAGYDLLIQALSGLMHVTGEADGPPQKTGVAIVDVCTGLHCAVGILAALLEREKSQAGQSLEVNLLSVALSSLANQSGGYAATGHEPMRMGNDHPSLCPYGPFAAHDQPLIIACGNDAQFRTLVEELGKPQLADDERFITMQDRNKHREALRAEIEDVLQHKSAQDWYDELLAAGVMCAPINSVGQGIDFADSLGLEPVVAIHSAEGSTYRTIRNPVQYSRTKAEYHTPPPRLGADGDAVRSWIAQTNPRA</sequence>
<comment type="caution">
    <text evidence="2">The sequence shown here is derived from an EMBL/GenBank/DDBJ whole genome shotgun (WGS) entry which is preliminary data.</text>
</comment>
<dbReference type="PANTHER" id="PTHR48207:SF3">
    <property type="entry name" value="SUCCINATE--HYDROXYMETHYLGLUTARATE COA-TRANSFERASE"/>
    <property type="match status" value="1"/>
</dbReference>
<dbReference type="Gene3D" id="3.40.50.10540">
    <property type="entry name" value="Crotonobetainyl-coa:carnitine coa-transferase, domain 1"/>
    <property type="match status" value="1"/>
</dbReference>
<accession>A0AAP4BSU1</accession>
<dbReference type="InterPro" id="IPR023606">
    <property type="entry name" value="CoA-Trfase_III_dom_1_sf"/>
</dbReference>
<dbReference type="AlphaFoldDB" id="A0AAP4BSU1"/>
<dbReference type="Pfam" id="PF02515">
    <property type="entry name" value="CoA_transf_3"/>
    <property type="match status" value="1"/>
</dbReference>
<proteinExistence type="predicted"/>
<dbReference type="Gene3D" id="3.30.1540.10">
    <property type="entry name" value="formyl-coa transferase, domain 3"/>
    <property type="match status" value="1"/>
</dbReference>
<dbReference type="RefSeq" id="WP_284589549.1">
    <property type="nucleotide sequence ID" value="NZ_JASNVG010000004.1"/>
</dbReference>
<organism evidence="2 3">
    <name type="scientific">Corynebacterium propinquum</name>
    <dbReference type="NCBI Taxonomy" id="43769"/>
    <lineage>
        <taxon>Bacteria</taxon>
        <taxon>Bacillati</taxon>
        <taxon>Actinomycetota</taxon>
        <taxon>Actinomycetes</taxon>
        <taxon>Mycobacteriales</taxon>
        <taxon>Corynebacteriaceae</taxon>
        <taxon>Corynebacterium</taxon>
    </lineage>
</organism>
<reference evidence="2" key="1">
    <citation type="submission" date="2023-05" db="EMBL/GenBank/DDBJ databases">
        <title>Metabolic capabilities are highly conserved among human nasal-associated Corynebacterium species in pangenomic analyses.</title>
        <authorList>
            <person name="Tran T.H."/>
            <person name="Roberts A.Q."/>
            <person name="Escapa I.F."/>
            <person name="Gao W."/>
            <person name="Conlan S."/>
            <person name="Kong H."/>
            <person name="Segre J.A."/>
            <person name="Kelly M.S."/>
            <person name="Lemon K.P."/>
        </authorList>
    </citation>
    <scope>NUCLEOTIDE SEQUENCE</scope>
    <source>
        <strain evidence="2">KPL2654</strain>
    </source>
</reference>
<dbReference type="EMBL" id="JASNVP010000003">
    <property type="protein sequence ID" value="MDK4325740.1"/>
    <property type="molecule type" value="Genomic_DNA"/>
</dbReference>
<evidence type="ECO:0000313" key="2">
    <source>
        <dbReference type="EMBL" id="MDK4325740.1"/>
    </source>
</evidence>
<evidence type="ECO:0000313" key="3">
    <source>
        <dbReference type="Proteomes" id="UP001226160"/>
    </source>
</evidence>
<dbReference type="PANTHER" id="PTHR48207">
    <property type="entry name" value="SUCCINATE--HYDROXYMETHYLGLUTARATE COA-TRANSFERASE"/>
    <property type="match status" value="1"/>
</dbReference>
<dbReference type="InterPro" id="IPR044855">
    <property type="entry name" value="CoA-Trfase_III_dom3_sf"/>
</dbReference>
<gene>
    <name evidence="2" type="ORF">QPX54_04320</name>
</gene>
<name>A0AAP4BSU1_9CORY</name>
<evidence type="ECO:0000256" key="1">
    <source>
        <dbReference type="ARBA" id="ARBA00022679"/>
    </source>
</evidence>
<dbReference type="GO" id="GO:0008410">
    <property type="term" value="F:CoA-transferase activity"/>
    <property type="evidence" value="ECO:0007669"/>
    <property type="project" value="TreeGrafter"/>
</dbReference>
<dbReference type="EC" id="2.8.3.-" evidence="2"/>
<keyword evidence="1 2" id="KW-0808">Transferase</keyword>
<dbReference type="SUPFAM" id="SSF89796">
    <property type="entry name" value="CoA-transferase family III (CaiB/BaiF)"/>
    <property type="match status" value="1"/>
</dbReference>